<dbReference type="EMBL" id="PHWZ01000169">
    <property type="protein sequence ID" value="TEY61407.1"/>
    <property type="molecule type" value="Genomic_DNA"/>
</dbReference>
<dbReference type="GO" id="GO:0052689">
    <property type="term" value="F:carboxylic ester hydrolase activity"/>
    <property type="evidence" value="ECO:0007669"/>
    <property type="project" value="UniProtKB-KW"/>
</dbReference>
<keyword evidence="1" id="KW-0719">Serine esterase</keyword>
<keyword evidence="4" id="KW-1015">Disulfide bond</keyword>
<keyword evidence="3 5" id="KW-0378">Hydrolase</keyword>
<evidence type="ECO:0000313" key="7">
    <source>
        <dbReference type="Proteomes" id="UP000297299"/>
    </source>
</evidence>
<organism evidence="6 7">
    <name type="scientific">Botryotinia calthae</name>
    <dbReference type="NCBI Taxonomy" id="38488"/>
    <lineage>
        <taxon>Eukaryota</taxon>
        <taxon>Fungi</taxon>
        <taxon>Dikarya</taxon>
        <taxon>Ascomycota</taxon>
        <taxon>Pezizomycotina</taxon>
        <taxon>Leotiomycetes</taxon>
        <taxon>Helotiales</taxon>
        <taxon>Sclerotiniaceae</taxon>
        <taxon>Botryotinia</taxon>
    </lineage>
</organism>
<gene>
    <name evidence="6" type="ORF">BOTCAL_0169g00110</name>
</gene>
<feature type="signal peptide" evidence="5">
    <location>
        <begin position="1"/>
        <end position="17"/>
    </location>
</feature>
<evidence type="ECO:0000256" key="1">
    <source>
        <dbReference type="ARBA" id="ARBA00022487"/>
    </source>
</evidence>
<dbReference type="OrthoDB" id="3039123at2759"/>
<keyword evidence="2 5" id="KW-0732">Signal</keyword>
<dbReference type="PANTHER" id="PTHR33938:SF2">
    <property type="entry name" value="CARBOXYLIC ESTER HYDROLASE"/>
    <property type="match status" value="1"/>
</dbReference>
<evidence type="ECO:0000313" key="6">
    <source>
        <dbReference type="EMBL" id="TEY61407.1"/>
    </source>
</evidence>
<accession>A0A4Y8D3L4</accession>
<evidence type="ECO:0000256" key="3">
    <source>
        <dbReference type="ARBA" id="ARBA00022801"/>
    </source>
</evidence>
<evidence type="ECO:0000256" key="2">
    <source>
        <dbReference type="ARBA" id="ARBA00022729"/>
    </source>
</evidence>
<comment type="caution">
    <text evidence="6">The sequence shown here is derived from an EMBL/GenBank/DDBJ whole genome shotgun (WGS) entry which is preliminary data.</text>
</comment>
<dbReference type="EC" id="3.1.1.-" evidence="5"/>
<dbReference type="Proteomes" id="UP000297299">
    <property type="component" value="Unassembled WGS sequence"/>
</dbReference>
<evidence type="ECO:0000256" key="4">
    <source>
        <dbReference type="ARBA" id="ARBA00023157"/>
    </source>
</evidence>
<dbReference type="AlphaFoldDB" id="A0A4Y8D3L4"/>
<reference evidence="6 7" key="1">
    <citation type="submission" date="2017-11" db="EMBL/GenBank/DDBJ databases">
        <title>Comparative genomics of Botrytis spp.</title>
        <authorList>
            <person name="Valero-Jimenez C.A."/>
            <person name="Tapia P."/>
            <person name="Veloso J."/>
            <person name="Silva-Moreno E."/>
            <person name="Staats M."/>
            <person name="Valdes J.H."/>
            <person name="Van Kan J.A.L."/>
        </authorList>
    </citation>
    <scope>NUCLEOTIDE SEQUENCE [LARGE SCALE GENOMIC DNA]</scope>
    <source>
        <strain evidence="6 7">MUCL2830</strain>
    </source>
</reference>
<dbReference type="Pfam" id="PF07519">
    <property type="entry name" value="Tannase"/>
    <property type="match status" value="1"/>
</dbReference>
<evidence type="ECO:0000256" key="5">
    <source>
        <dbReference type="RuleBase" id="RU361238"/>
    </source>
</evidence>
<protein>
    <recommendedName>
        <fullName evidence="5">Carboxylic ester hydrolase</fullName>
        <ecNumber evidence="5">3.1.1.-</ecNumber>
    </recommendedName>
</protein>
<feature type="chain" id="PRO_5021504301" description="Carboxylic ester hydrolase" evidence="5">
    <location>
        <begin position="18"/>
        <end position="260"/>
    </location>
</feature>
<sequence length="260" mass="28022">MRSALPILCLLASFAVAYDCSVSVIAALLLVESIVFYATHFDAGATFTPPPEYNAGGGPSGGAPVGPPGGGLVVLYKGMFPSLQLRNTVSDWPCPIIGMEDFCKSLQYWHQNSLTMSRTVGNGGFSGSVSWDSVIGGIWYGFASVSTDTNHKSGGTEWAYNNPVKLENWGYRAMHDTVLKGKAVTQGYYGTNISYSYYRGCSAGGKQGLKEIEIFPNDFDGVVAGAPAWWTTHLQLWNMIVGIWNQPANSSNYIPPSIFT</sequence>
<dbReference type="InterPro" id="IPR011118">
    <property type="entry name" value="Tannase/feruloyl_esterase"/>
</dbReference>
<name>A0A4Y8D3L4_9HELO</name>
<comment type="similarity">
    <text evidence="5">Belongs to the tannase family.</text>
</comment>
<keyword evidence="7" id="KW-1185">Reference proteome</keyword>
<proteinExistence type="inferred from homology"/>
<dbReference type="PANTHER" id="PTHR33938">
    <property type="entry name" value="FERULOYL ESTERASE B-RELATED"/>
    <property type="match status" value="1"/>
</dbReference>